<dbReference type="InterPro" id="IPR048324">
    <property type="entry name" value="ZSWIM1-3_RNaseH-like"/>
</dbReference>
<organism evidence="3 4">
    <name type="scientific">Phytophthora palmivora</name>
    <dbReference type="NCBI Taxonomy" id="4796"/>
    <lineage>
        <taxon>Eukaryota</taxon>
        <taxon>Sar</taxon>
        <taxon>Stramenopiles</taxon>
        <taxon>Oomycota</taxon>
        <taxon>Peronosporomycetes</taxon>
        <taxon>Peronosporales</taxon>
        <taxon>Peronosporaceae</taxon>
        <taxon>Phytophthora</taxon>
    </lineage>
</organism>
<comment type="caution">
    <text evidence="3">The sequence shown here is derived from an EMBL/GenBank/DDBJ whole genome shotgun (WGS) entry which is preliminary data.</text>
</comment>
<feature type="compositionally biased region" description="Basic residues" evidence="1">
    <location>
        <begin position="1"/>
        <end position="10"/>
    </location>
</feature>
<sequence length="282" mass="32137">MATTKPKKRKYSSENDDRDHQEPVQSFDTFDGVCSSWEAFQSAFDKYNEDTHQLYKIRSTISVKDRNRSRAAQAAKRGTTAELWGEELGSYAKYFICTHGWEFKPRGKGTRTNHRIRSTGSECKSIQDQDDNTFKVRVTVHNAGHNHDVNGNVYYSYPEARKINSPGTQSVVKTLIQGGSKKMKILRYLKEVSGKPILPKDVENLIAKMRRETYTSENDNVRVSQLLRDFSEGPGNAVNVFRDSTTGLTSCITFQSAFMRRMTRKFPEALCVDATYGTNINR</sequence>
<reference evidence="3 4" key="1">
    <citation type="journal article" date="2017" name="Genome Biol. Evol.">
        <title>Phytophthora megakarya and P. palmivora, closely related causal agents of cacao black pod rot, underwent increases in genome sizes and gene numbers by different mechanisms.</title>
        <authorList>
            <person name="Ali S.S."/>
            <person name="Shao J."/>
            <person name="Lary D.J."/>
            <person name="Kronmiller B."/>
            <person name="Shen D."/>
            <person name="Strem M.D."/>
            <person name="Amoako-Attah I."/>
            <person name="Akrofi A.Y."/>
            <person name="Begoude B.A."/>
            <person name="Ten Hoopen G.M."/>
            <person name="Coulibaly K."/>
            <person name="Kebe B.I."/>
            <person name="Melnick R.L."/>
            <person name="Guiltinan M.J."/>
            <person name="Tyler B.M."/>
            <person name="Meinhardt L.W."/>
            <person name="Bailey B.A."/>
        </authorList>
    </citation>
    <scope>NUCLEOTIDE SEQUENCE [LARGE SCALE GENOMIC DNA]</scope>
    <source>
        <strain evidence="4">sbr112.9</strain>
    </source>
</reference>
<dbReference type="PANTHER" id="PTHR31569">
    <property type="entry name" value="SWIM-TYPE DOMAIN-CONTAINING PROTEIN"/>
    <property type="match status" value="1"/>
</dbReference>
<dbReference type="PANTHER" id="PTHR31569:SF4">
    <property type="entry name" value="SWIM-TYPE DOMAIN-CONTAINING PROTEIN"/>
    <property type="match status" value="1"/>
</dbReference>
<evidence type="ECO:0000313" key="4">
    <source>
        <dbReference type="Proteomes" id="UP000237271"/>
    </source>
</evidence>
<dbReference type="Pfam" id="PF21056">
    <property type="entry name" value="ZSWIM1-3_RNaseH-like"/>
    <property type="match status" value="1"/>
</dbReference>
<protein>
    <recommendedName>
        <fullName evidence="2">ZSWIM1/3 RNaseH-like domain-containing protein</fullName>
    </recommendedName>
</protein>
<dbReference type="EMBL" id="NCKW01001889">
    <property type="protein sequence ID" value="POM78858.1"/>
    <property type="molecule type" value="Genomic_DNA"/>
</dbReference>
<dbReference type="AlphaFoldDB" id="A0A2P4YM30"/>
<evidence type="ECO:0000259" key="2">
    <source>
        <dbReference type="Pfam" id="PF21056"/>
    </source>
</evidence>
<evidence type="ECO:0000256" key="1">
    <source>
        <dbReference type="SAM" id="MobiDB-lite"/>
    </source>
</evidence>
<feature type="compositionally biased region" description="Basic and acidic residues" evidence="1">
    <location>
        <begin position="11"/>
        <end position="22"/>
    </location>
</feature>
<dbReference type="InterPro" id="IPR052579">
    <property type="entry name" value="Zinc_finger_SWIM"/>
</dbReference>
<feature type="region of interest" description="Disordered" evidence="1">
    <location>
        <begin position="1"/>
        <end position="25"/>
    </location>
</feature>
<dbReference type="Proteomes" id="UP000237271">
    <property type="component" value="Unassembled WGS sequence"/>
</dbReference>
<feature type="domain" description="ZSWIM1/3 RNaseH-like" evidence="2">
    <location>
        <begin position="230"/>
        <end position="281"/>
    </location>
</feature>
<gene>
    <name evidence="3" type="ORF">PHPALM_3564</name>
</gene>
<keyword evidence="4" id="KW-1185">Reference proteome</keyword>
<name>A0A2P4YM30_9STRA</name>
<evidence type="ECO:0000313" key="3">
    <source>
        <dbReference type="EMBL" id="POM78858.1"/>
    </source>
</evidence>
<dbReference type="OrthoDB" id="124044at2759"/>
<accession>A0A2P4YM30</accession>
<proteinExistence type="predicted"/>